<proteinExistence type="predicted"/>
<feature type="compositionally biased region" description="Basic and acidic residues" evidence="1">
    <location>
        <begin position="320"/>
        <end position="334"/>
    </location>
</feature>
<evidence type="ECO:0000313" key="2">
    <source>
        <dbReference type="EMBL" id="MBD8499448.1"/>
    </source>
</evidence>
<dbReference type="EMBL" id="JACYTN010000011">
    <property type="protein sequence ID" value="MBD8499448.1"/>
    <property type="molecule type" value="Genomic_DNA"/>
</dbReference>
<sequence length="388" mass="45225">MKWVYLIILLIILWFFGLFTGDDEEIKEPKKPGKIVATREQFRHVEDLVRAGKYDEAEKILHTYEPNFFLNYYHIKDSIAGKRAADEHYEAKRYLEAFEQYHNMYFKDAVATKRSEELVSYRIDVLRKERRAYLEEDQCSLGFEGENKETEIENLVEKYPKMKVVLLEMEQEERNCWALKYAKDGDYNNALTYYEQDAHFAENAVVLYLLAMKSKEEGAITKAKELLYRIPVEYAGQYSKEILAFKEKHVPKKQWEQQYQKYHKIDLTSSQKAMVTHAGQNVLKDMKKRQAQTALEEDYDDYSSEDDDDYDYNYNNNSSSEDKSKSGKDKNSKSKDKKKKDKGSSRSKQTKYKQDNKSAKKSSAKSSSTSSSGSGSSSKSSSSSRGKR</sequence>
<dbReference type="RefSeq" id="WP_192025782.1">
    <property type="nucleotide sequence ID" value="NZ_JACYTN010000011.1"/>
</dbReference>
<feature type="compositionally biased region" description="Low complexity" evidence="1">
    <location>
        <begin position="364"/>
        <end position="388"/>
    </location>
</feature>
<reference evidence="2 3" key="1">
    <citation type="submission" date="2020-09" db="EMBL/GenBank/DDBJ databases">
        <title>Paenibacillus sp. CAU 1523 isolated from sand of Haeundae Beach.</title>
        <authorList>
            <person name="Kim W."/>
        </authorList>
    </citation>
    <scope>NUCLEOTIDE SEQUENCE [LARGE SCALE GENOMIC DNA]</scope>
    <source>
        <strain evidence="2 3">CAU 1523</strain>
    </source>
</reference>
<accession>A0ABR9B0I1</accession>
<evidence type="ECO:0000256" key="1">
    <source>
        <dbReference type="SAM" id="MobiDB-lite"/>
    </source>
</evidence>
<gene>
    <name evidence="2" type="ORF">IFO66_14220</name>
</gene>
<name>A0ABR9B0I1_9BACL</name>
<feature type="region of interest" description="Disordered" evidence="1">
    <location>
        <begin position="294"/>
        <end position="388"/>
    </location>
</feature>
<comment type="caution">
    <text evidence="2">The sequence shown here is derived from an EMBL/GenBank/DDBJ whole genome shotgun (WGS) entry which is preliminary data.</text>
</comment>
<feature type="compositionally biased region" description="Acidic residues" evidence="1">
    <location>
        <begin position="295"/>
        <end position="311"/>
    </location>
</feature>
<keyword evidence="3" id="KW-1185">Reference proteome</keyword>
<organism evidence="2 3">
    <name type="scientific">Paenibacillus arenosi</name>
    <dbReference type="NCBI Taxonomy" id="2774142"/>
    <lineage>
        <taxon>Bacteria</taxon>
        <taxon>Bacillati</taxon>
        <taxon>Bacillota</taxon>
        <taxon>Bacilli</taxon>
        <taxon>Bacillales</taxon>
        <taxon>Paenibacillaceae</taxon>
        <taxon>Paenibacillus</taxon>
    </lineage>
</organism>
<protein>
    <submittedName>
        <fullName evidence="2">Uncharacterized protein</fullName>
    </submittedName>
</protein>
<evidence type="ECO:0000313" key="3">
    <source>
        <dbReference type="Proteomes" id="UP000634529"/>
    </source>
</evidence>
<dbReference type="Proteomes" id="UP000634529">
    <property type="component" value="Unassembled WGS sequence"/>
</dbReference>